<dbReference type="SMART" id="SM00387">
    <property type="entry name" value="HATPase_c"/>
    <property type="match status" value="1"/>
</dbReference>
<feature type="transmembrane region" description="Helical" evidence="9">
    <location>
        <begin position="226"/>
        <end position="246"/>
    </location>
</feature>
<evidence type="ECO:0000256" key="6">
    <source>
        <dbReference type="ARBA" id="ARBA00022777"/>
    </source>
</evidence>
<feature type="transmembrane region" description="Helical" evidence="9">
    <location>
        <begin position="301"/>
        <end position="320"/>
    </location>
</feature>
<accession>A0A1G7SXH9</accession>
<evidence type="ECO:0000256" key="8">
    <source>
        <dbReference type="ARBA" id="ARBA00023012"/>
    </source>
</evidence>
<evidence type="ECO:0000256" key="3">
    <source>
        <dbReference type="ARBA" id="ARBA00022553"/>
    </source>
</evidence>
<dbReference type="InterPro" id="IPR003594">
    <property type="entry name" value="HATPase_dom"/>
</dbReference>
<dbReference type="OrthoDB" id="3217947at2"/>
<dbReference type="Pfam" id="PF07730">
    <property type="entry name" value="HisKA_3"/>
    <property type="match status" value="1"/>
</dbReference>
<feature type="transmembrane region" description="Helical" evidence="9">
    <location>
        <begin position="107"/>
        <end position="131"/>
    </location>
</feature>
<keyword evidence="8" id="KW-0902">Two-component regulatory system</keyword>
<evidence type="ECO:0000256" key="4">
    <source>
        <dbReference type="ARBA" id="ARBA00022679"/>
    </source>
</evidence>
<evidence type="ECO:0000256" key="7">
    <source>
        <dbReference type="ARBA" id="ARBA00022840"/>
    </source>
</evidence>
<organism evidence="11 12">
    <name type="scientific">Pseudonocardia oroxyli</name>
    <dbReference type="NCBI Taxonomy" id="366584"/>
    <lineage>
        <taxon>Bacteria</taxon>
        <taxon>Bacillati</taxon>
        <taxon>Actinomycetota</taxon>
        <taxon>Actinomycetes</taxon>
        <taxon>Pseudonocardiales</taxon>
        <taxon>Pseudonocardiaceae</taxon>
        <taxon>Pseudonocardia</taxon>
    </lineage>
</organism>
<dbReference type="PANTHER" id="PTHR24421:SF10">
    <property type="entry name" value="NITRATE_NITRITE SENSOR PROTEIN NARQ"/>
    <property type="match status" value="1"/>
</dbReference>
<feature type="transmembrane region" description="Helical" evidence="9">
    <location>
        <begin position="258"/>
        <end position="281"/>
    </location>
</feature>
<feature type="transmembrane region" description="Helical" evidence="9">
    <location>
        <begin position="74"/>
        <end position="95"/>
    </location>
</feature>
<feature type="transmembrane region" description="Helical" evidence="9">
    <location>
        <begin position="12"/>
        <end position="36"/>
    </location>
</feature>
<dbReference type="GO" id="GO:0000155">
    <property type="term" value="F:phosphorelay sensor kinase activity"/>
    <property type="evidence" value="ECO:0007669"/>
    <property type="project" value="InterPro"/>
</dbReference>
<comment type="catalytic activity">
    <reaction evidence="1">
        <text>ATP + protein L-histidine = ADP + protein N-phospho-L-histidine.</text>
        <dbReference type="EC" id="2.7.13.3"/>
    </reaction>
</comment>
<keyword evidence="9" id="KW-0812">Transmembrane</keyword>
<evidence type="ECO:0000256" key="5">
    <source>
        <dbReference type="ARBA" id="ARBA00022741"/>
    </source>
</evidence>
<feature type="transmembrane region" description="Helical" evidence="9">
    <location>
        <begin position="143"/>
        <end position="162"/>
    </location>
</feature>
<feature type="transmembrane region" description="Helical" evidence="9">
    <location>
        <begin position="195"/>
        <end position="214"/>
    </location>
</feature>
<feature type="transmembrane region" description="Helical" evidence="9">
    <location>
        <begin position="48"/>
        <end position="67"/>
    </location>
</feature>
<name>A0A1G7SXH9_PSEOR</name>
<dbReference type="PANTHER" id="PTHR24421">
    <property type="entry name" value="NITRATE/NITRITE SENSOR PROTEIN NARX-RELATED"/>
    <property type="match status" value="1"/>
</dbReference>
<dbReference type="InterPro" id="IPR036890">
    <property type="entry name" value="HATPase_C_sf"/>
</dbReference>
<dbReference type="STRING" id="366584.SAMN05216377_110132"/>
<dbReference type="Gene3D" id="3.30.565.10">
    <property type="entry name" value="Histidine kinase-like ATPase, C-terminal domain"/>
    <property type="match status" value="1"/>
</dbReference>
<gene>
    <name evidence="11" type="ORF">SAMN05216377_110132</name>
</gene>
<reference evidence="11 12" key="1">
    <citation type="submission" date="2016-10" db="EMBL/GenBank/DDBJ databases">
        <authorList>
            <person name="de Groot N.N."/>
        </authorList>
    </citation>
    <scope>NUCLEOTIDE SEQUENCE [LARGE SCALE GENOMIC DNA]</scope>
    <source>
        <strain evidence="11 12">CGMCC 4.3143</strain>
    </source>
</reference>
<evidence type="ECO:0000256" key="2">
    <source>
        <dbReference type="ARBA" id="ARBA00012438"/>
    </source>
</evidence>
<dbReference type="InterPro" id="IPR011712">
    <property type="entry name" value="Sig_transdc_His_kin_sub3_dim/P"/>
</dbReference>
<feature type="domain" description="Histidine kinase" evidence="10">
    <location>
        <begin position="613"/>
        <end position="694"/>
    </location>
</feature>
<dbReference type="PROSITE" id="PS50109">
    <property type="entry name" value="HIS_KIN"/>
    <property type="match status" value="1"/>
</dbReference>
<protein>
    <recommendedName>
        <fullName evidence="2">histidine kinase</fullName>
        <ecNumber evidence="2">2.7.13.3</ecNumber>
    </recommendedName>
</protein>
<keyword evidence="7" id="KW-0067">ATP-binding</keyword>
<keyword evidence="6 11" id="KW-0418">Kinase</keyword>
<dbReference type="GO" id="GO:0046983">
    <property type="term" value="F:protein dimerization activity"/>
    <property type="evidence" value="ECO:0007669"/>
    <property type="project" value="InterPro"/>
</dbReference>
<keyword evidence="3" id="KW-0597">Phosphoprotein</keyword>
<evidence type="ECO:0000259" key="10">
    <source>
        <dbReference type="PROSITE" id="PS50109"/>
    </source>
</evidence>
<evidence type="ECO:0000256" key="9">
    <source>
        <dbReference type="SAM" id="Phobius"/>
    </source>
</evidence>
<evidence type="ECO:0000256" key="1">
    <source>
        <dbReference type="ARBA" id="ARBA00000085"/>
    </source>
</evidence>
<dbReference type="InterPro" id="IPR050482">
    <property type="entry name" value="Sensor_HK_TwoCompSys"/>
</dbReference>
<dbReference type="InterPro" id="IPR005467">
    <property type="entry name" value="His_kinase_dom"/>
</dbReference>
<dbReference type="SUPFAM" id="SSF55874">
    <property type="entry name" value="ATPase domain of HSP90 chaperone/DNA topoisomerase II/histidine kinase"/>
    <property type="match status" value="1"/>
</dbReference>
<sequence length="708" mass="74292">MTDHGRWLRPPTAIAGTAFVVVVALLTASIAVAATLRPAGMTPLGIDTVLFALRYLCLAAVGSLVVATAPRQRIGWLLLGMGATAGVVGACAEGGRQLYATVPDLGAVVYLVGDQFAKIALLLLGLLFLLFPTGRTETRTARAIGWALTGVVALAVLAELVGPGLVPDPVAGVAAPPNPLGTDWGRALAPVQGPIGFGLAVALLVAAAGTLVGRFRRADPEQRVRLKWFAVAAVLQTATTVIDAVLTGTSLDASGWPAVPVLAIYALAAFGMAAAIGIAILRHRLFDVDVILSRGLAYGTLALLIALGYIGAVSGSGLLAMGPVPAAAVVVVFTAFVGAVFLPLKSRLDRMAERLVFGTRAGPHEVLADFTAHLDGTEDHDELVPAMARLVAEGTASDGATLWLRPRPGTELQPSSWPPGAHVSNEAATRIAPIQHSGTELGHVCVHRRSGRPLDRTEARLMDGLALQSGLVLLNAGLQRELEGRLDELTASRQRLVVAQDDERRRIERDLHDGAQQILISLRIKAGMAPAAARKGPEELAALVHEMQAEIGEAVESLRGLARGIRPALLESEGLRAALTARARQTNVSIEVRCGTERFPRDLEAAIYFCCSEALQNIAKHAAAAHGSILVRRERGKVCFEVHDDGRGFTPDTVNAGNGLNNMRDRLDVLSGDLTVRSTLGGGTTIAGWLPLPAHPTSACDEPLARQS</sequence>
<evidence type="ECO:0000313" key="12">
    <source>
        <dbReference type="Proteomes" id="UP000198967"/>
    </source>
</evidence>
<keyword evidence="4" id="KW-0808">Transferase</keyword>
<dbReference type="Pfam" id="PF02518">
    <property type="entry name" value="HATPase_c"/>
    <property type="match status" value="1"/>
</dbReference>
<dbReference type="EC" id="2.7.13.3" evidence="2"/>
<dbReference type="SUPFAM" id="SSF55781">
    <property type="entry name" value="GAF domain-like"/>
    <property type="match status" value="1"/>
</dbReference>
<dbReference type="CDD" id="cd16917">
    <property type="entry name" value="HATPase_UhpB-NarQ-NarX-like"/>
    <property type="match status" value="1"/>
</dbReference>
<dbReference type="Proteomes" id="UP000198967">
    <property type="component" value="Unassembled WGS sequence"/>
</dbReference>
<dbReference type="Gene3D" id="1.20.5.1930">
    <property type="match status" value="1"/>
</dbReference>
<dbReference type="GO" id="GO:0005524">
    <property type="term" value="F:ATP binding"/>
    <property type="evidence" value="ECO:0007669"/>
    <property type="project" value="UniProtKB-KW"/>
</dbReference>
<keyword evidence="12" id="KW-1185">Reference proteome</keyword>
<dbReference type="GO" id="GO:0016020">
    <property type="term" value="C:membrane"/>
    <property type="evidence" value="ECO:0007669"/>
    <property type="project" value="InterPro"/>
</dbReference>
<dbReference type="RefSeq" id="WP_093085420.1">
    <property type="nucleotide sequence ID" value="NZ_FNBE01000010.1"/>
</dbReference>
<dbReference type="EMBL" id="FNBE01000010">
    <property type="protein sequence ID" value="SDG27786.1"/>
    <property type="molecule type" value="Genomic_DNA"/>
</dbReference>
<keyword evidence="9" id="KW-0472">Membrane</keyword>
<feature type="transmembrane region" description="Helical" evidence="9">
    <location>
        <begin position="326"/>
        <end position="344"/>
    </location>
</feature>
<proteinExistence type="predicted"/>
<keyword evidence="9" id="KW-1133">Transmembrane helix</keyword>
<dbReference type="AlphaFoldDB" id="A0A1G7SXH9"/>
<keyword evidence="5" id="KW-0547">Nucleotide-binding</keyword>
<evidence type="ECO:0000313" key="11">
    <source>
        <dbReference type="EMBL" id="SDG27786.1"/>
    </source>
</evidence>